<dbReference type="AlphaFoldDB" id="A0A1I7ZK70"/>
<evidence type="ECO:0000313" key="2">
    <source>
        <dbReference type="WBParaSite" id="L893_g27006.t1"/>
    </source>
</evidence>
<dbReference type="WBParaSite" id="L893_g27006.t1">
    <property type="protein sequence ID" value="L893_g27006.t1"/>
    <property type="gene ID" value="L893_g27006"/>
</dbReference>
<reference evidence="2" key="1">
    <citation type="submission" date="2016-11" db="UniProtKB">
        <authorList>
            <consortium name="WormBaseParasite"/>
        </authorList>
    </citation>
    <scope>IDENTIFICATION</scope>
</reference>
<proteinExistence type="predicted"/>
<name>A0A1I7ZK70_9BILA</name>
<accession>A0A1I7ZK70</accession>
<keyword evidence="1" id="KW-1185">Reference proteome</keyword>
<protein>
    <submittedName>
        <fullName evidence="2">Secreted protein</fullName>
    </submittedName>
</protein>
<evidence type="ECO:0000313" key="1">
    <source>
        <dbReference type="Proteomes" id="UP000095287"/>
    </source>
</evidence>
<organism evidence="1 2">
    <name type="scientific">Steinernema glaseri</name>
    <dbReference type="NCBI Taxonomy" id="37863"/>
    <lineage>
        <taxon>Eukaryota</taxon>
        <taxon>Metazoa</taxon>
        <taxon>Ecdysozoa</taxon>
        <taxon>Nematoda</taxon>
        <taxon>Chromadorea</taxon>
        <taxon>Rhabditida</taxon>
        <taxon>Tylenchina</taxon>
        <taxon>Panagrolaimomorpha</taxon>
        <taxon>Strongyloidoidea</taxon>
        <taxon>Steinernematidae</taxon>
        <taxon>Steinernema</taxon>
    </lineage>
</organism>
<sequence>MHLDVRSSACFSAFLGTFWAANADANLNYKAEFPRWHYPPPIGIRHVALEHDVYNSGDIPRVPFVVSSYPRMAEEHALNTTQHKHTNIVVKE</sequence>
<dbReference type="Proteomes" id="UP000095287">
    <property type="component" value="Unplaced"/>
</dbReference>